<dbReference type="PANTHER" id="PTHR12175">
    <property type="entry name" value="AD039 HT014 THIOREDOXIN FAMILY TRP26"/>
    <property type="match status" value="1"/>
</dbReference>
<organism evidence="3">
    <name type="scientific">Trieres chinensis</name>
    <name type="common">Marine centric diatom</name>
    <name type="synonym">Odontella sinensis</name>
    <dbReference type="NCBI Taxonomy" id="1514140"/>
    <lineage>
        <taxon>Eukaryota</taxon>
        <taxon>Sar</taxon>
        <taxon>Stramenopiles</taxon>
        <taxon>Ochrophyta</taxon>
        <taxon>Bacillariophyta</taxon>
        <taxon>Mediophyceae</taxon>
        <taxon>Biddulphiophycidae</taxon>
        <taxon>Eupodiscales</taxon>
        <taxon>Parodontellaceae</taxon>
        <taxon>Trieres</taxon>
    </lineage>
</organism>
<protein>
    <recommendedName>
        <fullName evidence="2">PITH domain-containing protein</fullName>
    </recommendedName>
</protein>
<dbReference type="InterPro" id="IPR045099">
    <property type="entry name" value="PITH1-like"/>
</dbReference>
<dbReference type="Pfam" id="PF06201">
    <property type="entry name" value="PITH"/>
    <property type="match status" value="1"/>
</dbReference>
<dbReference type="PANTHER" id="PTHR12175:SF1">
    <property type="entry name" value="PITH DOMAIN-CONTAINING PROTEIN 1"/>
    <property type="match status" value="1"/>
</dbReference>
<dbReference type="Gene3D" id="2.60.120.470">
    <property type="entry name" value="PITH domain"/>
    <property type="match status" value="1"/>
</dbReference>
<name>A0A7S1ZIP8_TRICV</name>
<dbReference type="PROSITE" id="PS51532">
    <property type="entry name" value="PITH"/>
    <property type="match status" value="1"/>
</dbReference>
<dbReference type="InterPro" id="IPR010400">
    <property type="entry name" value="PITH_dom"/>
</dbReference>
<dbReference type="GO" id="GO:0005737">
    <property type="term" value="C:cytoplasm"/>
    <property type="evidence" value="ECO:0007669"/>
    <property type="project" value="UniProtKB-ARBA"/>
</dbReference>
<accession>A0A7S1ZIP8</accession>
<dbReference type="InterPro" id="IPR008979">
    <property type="entry name" value="Galactose-bd-like_sf"/>
</dbReference>
<dbReference type="SUPFAM" id="SSF49785">
    <property type="entry name" value="Galactose-binding domain-like"/>
    <property type="match status" value="1"/>
</dbReference>
<evidence type="ECO:0000259" key="2">
    <source>
        <dbReference type="PROSITE" id="PS51532"/>
    </source>
</evidence>
<gene>
    <name evidence="3" type="ORF">OSIN01602_LOCUS10535</name>
</gene>
<dbReference type="EMBL" id="HBGO01018383">
    <property type="protein sequence ID" value="CAD9340193.1"/>
    <property type="molecule type" value="Transcribed_RNA"/>
</dbReference>
<feature type="domain" description="PITH" evidence="2">
    <location>
        <begin position="10"/>
        <end position="202"/>
    </location>
</feature>
<evidence type="ECO:0000256" key="1">
    <source>
        <dbReference type="ARBA" id="ARBA00025788"/>
    </source>
</evidence>
<reference evidence="3" key="1">
    <citation type="submission" date="2021-01" db="EMBL/GenBank/DDBJ databases">
        <authorList>
            <person name="Corre E."/>
            <person name="Pelletier E."/>
            <person name="Niang G."/>
            <person name="Scheremetjew M."/>
            <person name="Finn R."/>
            <person name="Kale V."/>
            <person name="Holt S."/>
            <person name="Cochrane G."/>
            <person name="Meng A."/>
            <person name="Brown T."/>
            <person name="Cohen L."/>
        </authorList>
    </citation>
    <scope>NUCLEOTIDE SEQUENCE</scope>
    <source>
        <strain evidence="3">Grunow 1884</strain>
    </source>
</reference>
<evidence type="ECO:0000313" key="3">
    <source>
        <dbReference type="EMBL" id="CAD9340193.1"/>
    </source>
</evidence>
<dbReference type="AlphaFoldDB" id="A0A7S1ZIP8"/>
<sequence length="219" mass="24481">MDGCLGHSHDHDHEDDVGASLRDCVDEPRVFCLNESIPNSGRAVLKTQEERLTEEPSLLSQYDPDDDPELLLHVPFTEAVSIKFVTIRGASGRETSSPPRTVRFFVNRTDLDFETARELEPAATLELLPPEHDAGGTIDYPLRPAGRFQSASSITLYFADNYAKMNDPDGDTLQTEVTFVGFKGKGTRAKRRAVEAVYETRGMKKDHKVPDEYGARHFI</sequence>
<dbReference type="InterPro" id="IPR037047">
    <property type="entry name" value="PITH_dom_sf"/>
</dbReference>
<proteinExistence type="inferred from homology"/>
<comment type="similarity">
    <text evidence="1">Belongs to the PITHD1 family.</text>
</comment>